<gene>
    <name evidence="3" type="ORF">ACFSR3_03245</name>
</gene>
<protein>
    <recommendedName>
        <fullName evidence="5">DUF4468 domain-containing protein</fullName>
    </recommendedName>
</protein>
<comment type="caution">
    <text evidence="3">The sequence shown here is derived from an EMBL/GenBank/DDBJ whole genome shotgun (WGS) entry which is preliminary data.</text>
</comment>
<keyword evidence="4" id="KW-1185">Reference proteome</keyword>
<feature type="chain" id="PRO_5045890907" description="DUF4468 domain-containing protein" evidence="2">
    <location>
        <begin position="21"/>
        <end position="231"/>
    </location>
</feature>
<reference evidence="4" key="1">
    <citation type="journal article" date="2019" name="Int. J. Syst. Evol. Microbiol.">
        <title>The Global Catalogue of Microorganisms (GCM) 10K type strain sequencing project: providing services to taxonomists for standard genome sequencing and annotation.</title>
        <authorList>
            <consortium name="The Broad Institute Genomics Platform"/>
            <consortium name="The Broad Institute Genome Sequencing Center for Infectious Disease"/>
            <person name="Wu L."/>
            <person name="Ma J."/>
        </authorList>
    </citation>
    <scope>NUCLEOTIDE SEQUENCE [LARGE SCALE GENOMIC DNA]</scope>
    <source>
        <strain evidence="4">KCTC 42107</strain>
    </source>
</reference>
<evidence type="ECO:0000256" key="1">
    <source>
        <dbReference type="SAM" id="MobiDB-lite"/>
    </source>
</evidence>
<feature type="signal peptide" evidence="2">
    <location>
        <begin position="1"/>
        <end position="20"/>
    </location>
</feature>
<feature type="region of interest" description="Disordered" evidence="1">
    <location>
        <begin position="196"/>
        <end position="215"/>
    </location>
</feature>
<name>A0ABW5NPW8_9FLAO</name>
<evidence type="ECO:0000313" key="3">
    <source>
        <dbReference type="EMBL" id="MFD2601059.1"/>
    </source>
</evidence>
<organism evidence="3 4">
    <name type="scientific">Flavobacterium suzhouense</name>
    <dbReference type="NCBI Taxonomy" id="1529638"/>
    <lineage>
        <taxon>Bacteria</taxon>
        <taxon>Pseudomonadati</taxon>
        <taxon>Bacteroidota</taxon>
        <taxon>Flavobacteriia</taxon>
        <taxon>Flavobacteriales</taxon>
        <taxon>Flavobacteriaceae</taxon>
        <taxon>Flavobacterium</taxon>
    </lineage>
</organism>
<evidence type="ECO:0008006" key="5">
    <source>
        <dbReference type="Google" id="ProtNLM"/>
    </source>
</evidence>
<proteinExistence type="predicted"/>
<dbReference type="Proteomes" id="UP001597480">
    <property type="component" value="Unassembled WGS sequence"/>
</dbReference>
<sequence length="231" mass="26085">MKTRLFTATLLLALSLSGQAQDKYSLKAATQKMIDLTDQENYEDLIGTVYPGYFNVVTKEDYINQLQKKIEGPDYIVHRVRVEPSIDYGAVKKTEYTTFCLINYDTMLTVELKEKTAPENVAAKEAFFKKLFGTEDAYYIDSNNTVDVKKRLHIIAIADESTSNQWTFIDPSAPNAREALHEVIRKELDGEGIEEVAASAEPQTPEQAKLAKYAEAKKAEEAKRQSVKKKS</sequence>
<evidence type="ECO:0000256" key="2">
    <source>
        <dbReference type="SAM" id="SignalP"/>
    </source>
</evidence>
<dbReference type="RefSeq" id="WP_379819698.1">
    <property type="nucleotide sequence ID" value="NZ_JBHUMD010000005.1"/>
</dbReference>
<dbReference type="EMBL" id="JBHUMD010000005">
    <property type="protein sequence ID" value="MFD2601059.1"/>
    <property type="molecule type" value="Genomic_DNA"/>
</dbReference>
<keyword evidence="2" id="KW-0732">Signal</keyword>
<evidence type="ECO:0000313" key="4">
    <source>
        <dbReference type="Proteomes" id="UP001597480"/>
    </source>
</evidence>
<accession>A0ABW5NPW8</accession>